<dbReference type="AlphaFoldDB" id="A0A917YG35"/>
<keyword evidence="1" id="KW-0949">S-adenosyl-L-methionine</keyword>
<dbReference type="CDD" id="cd09281">
    <property type="entry name" value="UPF0066"/>
    <property type="match status" value="1"/>
</dbReference>
<dbReference type="PANTHER" id="PTHR12818:SF0">
    <property type="entry name" value="TRNA (ADENINE(37)-N6)-METHYLTRANSFERASE"/>
    <property type="match status" value="1"/>
</dbReference>
<dbReference type="Proteomes" id="UP000600365">
    <property type="component" value="Unassembled WGS sequence"/>
</dbReference>
<evidence type="ECO:0000313" key="4">
    <source>
        <dbReference type="EMBL" id="GGN92681.1"/>
    </source>
</evidence>
<dbReference type="SUPFAM" id="SSF118196">
    <property type="entry name" value="YaeB-like"/>
    <property type="match status" value="1"/>
</dbReference>
<sequence>MPVIRLFSPAPSPGAAVLGELADSVTALLGIPRGHCWLWWQRLAPDTFHRPEWHEGEAAPAPVGFVVCKETYSKSQVRQLLRLLQDRLGDLLGVPREEVYLTVQRAVAGELLVRDQVWSLDGDAAGTALAGTDGGTDMTGDAITDLVPIAHVHNERRELIDDNWGEVASVIRLDAERFTTDALLSLDAFSHLEVVFHFHRVPLDKVQEGARHPRNNPDWPLAGIFAQRGKNRPNRIGVSRCRLVKTDGLDLHVMGLDAVDGTPVLDIKPYLRQFGPREEVVQPEWVDELMRTYY</sequence>
<dbReference type="InterPro" id="IPR036413">
    <property type="entry name" value="YaeB-like_sf"/>
</dbReference>
<keyword evidence="5" id="KW-1185">Reference proteome</keyword>
<proteinExistence type="inferred from homology"/>
<dbReference type="InterPro" id="IPR040372">
    <property type="entry name" value="YaeB-like"/>
</dbReference>
<organism evidence="4 5">
    <name type="scientific">Streptomyces albiflavescens</name>
    <dbReference type="NCBI Taxonomy" id="1623582"/>
    <lineage>
        <taxon>Bacteria</taxon>
        <taxon>Bacillati</taxon>
        <taxon>Actinomycetota</taxon>
        <taxon>Actinomycetes</taxon>
        <taxon>Kitasatosporales</taxon>
        <taxon>Streptomycetaceae</taxon>
        <taxon>Streptomyces</taxon>
    </lineage>
</organism>
<dbReference type="PANTHER" id="PTHR12818">
    <property type="entry name" value="TRNA (ADENINE(37)-N6)-METHYLTRANSFERASE"/>
    <property type="match status" value="1"/>
</dbReference>
<dbReference type="PROSITE" id="PS51668">
    <property type="entry name" value="TSAA_2"/>
    <property type="match status" value="1"/>
</dbReference>
<dbReference type="InterPro" id="IPR014347">
    <property type="entry name" value="Tautomerase/MIF_sf"/>
</dbReference>
<dbReference type="InterPro" id="IPR036414">
    <property type="entry name" value="YaeB_N_sf"/>
</dbReference>
<evidence type="ECO:0000313" key="5">
    <source>
        <dbReference type="Proteomes" id="UP000600365"/>
    </source>
</evidence>
<dbReference type="Pfam" id="PF01980">
    <property type="entry name" value="TrmO_N"/>
    <property type="match status" value="1"/>
</dbReference>
<dbReference type="InterPro" id="IPR023370">
    <property type="entry name" value="TrmO-like_N"/>
</dbReference>
<comment type="similarity">
    <text evidence="2">Belongs to the tRNA methyltransferase O family.</text>
</comment>
<dbReference type="Gene3D" id="2.40.30.70">
    <property type="entry name" value="YaeB-like"/>
    <property type="match status" value="1"/>
</dbReference>
<dbReference type="RefSeq" id="WP_308429416.1">
    <property type="nucleotide sequence ID" value="NZ_BMMM01000027.1"/>
</dbReference>
<evidence type="ECO:0000256" key="1">
    <source>
        <dbReference type="ARBA" id="ARBA00022691"/>
    </source>
</evidence>
<dbReference type="EMBL" id="BMMM01000027">
    <property type="protein sequence ID" value="GGN92681.1"/>
    <property type="molecule type" value="Genomic_DNA"/>
</dbReference>
<dbReference type="SUPFAM" id="SSF55331">
    <property type="entry name" value="Tautomerase/MIF"/>
    <property type="match status" value="1"/>
</dbReference>
<evidence type="ECO:0000259" key="3">
    <source>
        <dbReference type="PROSITE" id="PS51668"/>
    </source>
</evidence>
<feature type="domain" description="TsaA-like" evidence="3">
    <location>
        <begin position="146"/>
        <end position="279"/>
    </location>
</feature>
<name>A0A917YG35_9ACTN</name>
<comment type="caution">
    <text evidence="4">The sequence shown here is derived from an EMBL/GenBank/DDBJ whole genome shotgun (WGS) entry which is preliminary data.</text>
</comment>
<protein>
    <recommendedName>
        <fullName evidence="3">TsaA-like domain-containing protein</fullName>
    </recommendedName>
</protein>
<gene>
    <name evidence="4" type="ORF">GCM10011579_090770</name>
</gene>
<reference evidence="4 5" key="1">
    <citation type="journal article" date="2014" name="Int. J. Syst. Evol. Microbiol.">
        <title>Complete genome sequence of Corynebacterium casei LMG S-19264T (=DSM 44701T), isolated from a smear-ripened cheese.</title>
        <authorList>
            <consortium name="US DOE Joint Genome Institute (JGI-PGF)"/>
            <person name="Walter F."/>
            <person name="Albersmeier A."/>
            <person name="Kalinowski J."/>
            <person name="Ruckert C."/>
        </authorList>
    </citation>
    <scope>NUCLEOTIDE SEQUENCE [LARGE SCALE GENOMIC DNA]</scope>
    <source>
        <strain evidence="4 5">CGMCC 4.7111</strain>
    </source>
</reference>
<evidence type="ECO:0000256" key="2">
    <source>
        <dbReference type="ARBA" id="ARBA00033753"/>
    </source>
</evidence>
<accession>A0A917YG35</accession>